<evidence type="ECO:0000256" key="4">
    <source>
        <dbReference type="ARBA" id="ARBA00022833"/>
    </source>
</evidence>
<dbReference type="GO" id="GO:0005634">
    <property type="term" value="C:nucleus"/>
    <property type="evidence" value="ECO:0007669"/>
    <property type="project" value="UniProtKB-SubCell"/>
</dbReference>
<evidence type="ECO:0000256" key="5">
    <source>
        <dbReference type="ARBA" id="ARBA00023242"/>
    </source>
</evidence>
<dbReference type="GO" id="GO:0046983">
    <property type="term" value="F:protein dimerization activity"/>
    <property type="evidence" value="ECO:0007669"/>
    <property type="project" value="InterPro"/>
</dbReference>
<dbReference type="InterPro" id="IPR008906">
    <property type="entry name" value="HATC_C_dom"/>
</dbReference>
<evidence type="ECO:0000256" key="2">
    <source>
        <dbReference type="ARBA" id="ARBA00022723"/>
    </source>
</evidence>
<organism evidence="7 8">
    <name type="scientific">Lachancea lanzarotensis</name>
    <dbReference type="NCBI Taxonomy" id="1245769"/>
    <lineage>
        <taxon>Eukaryota</taxon>
        <taxon>Fungi</taxon>
        <taxon>Dikarya</taxon>
        <taxon>Ascomycota</taxon>
        <taxon>Saccharomycotina</taxon>
        <taxon>Saccharomycetes</taxon>
        <taxon>Saccharomycetales</taxon>
        <taxon>Saccharomycetaceae</taxon>
        <taxon>Lachancea</taxon>
    </lineage>
</organism>
<gene>
    <name evidence="7" type="ORF">LALA0_S03e10308g</name>
</gene>
<dbReference type="EMBL" id="LN736362">
    <property type="protein sequence ID" value="CEP61758.1"/>
    <property type="molecule type" value="Genomic_DNA"/>
</dbReference>
<dbReference type="HOGENOM" id="CLU_368036_0_0_1"/>
<sequence length="664" mass="75860">MPLDPEQLVIDTPDSETRSLPWPKSFIGECERNPGSVWTIGLLTVNQLSLRLVENPVWNWINATQPETALINSRETVNEKVELYTSWFDDALIAAMEHTDFINLELDIWSNRNGRSYLGIAASFVPNLLNEKLLKEQGQQALLNSFQMPSNSHLLECVEITDSSHKDKHLLKNVAKVLKKYKITDKVSSITSGNAARNTSANSYPLHDLLKPVKPKAFLKTNDFHHIHCASHTINTLFQDIVTELQNDETFNSGLEHIRSLAATIEHTPTLRSSLADAGLSLIPLETEKHSFLVWNQIAVFVENYDKYVLWCRTLQASAAHQRFHKNLKTLIDLPDATKHLLAYFVSCCSIFQHLEDTLQNDSLSNLPNAVTFYYTIKGYFELCKVAEVETIETAAEGYFDYTFINGAQGVPENTKAIVLKAVLSGKPKFEEYFEDFSRNDIYFVGAFLDPSLKFDCFNELIGGKEGEYHALRVETYIKHYLAQCRFKSSKPGPCINTATTRMKNFQVNKLLRPNRRQKQSTRTYVLEGIKAFEEWESYKAESQLSSDSTTDAVRWWYSRRAIYPNLFPLALSMLYTKFSTCGIERTFSTCEKLVRKKKSHSGSAHIKHLMVLRDRFTAFGVFNKKQAMACLNRADKSFVELSKSDEFSLEEDDTTAVLQFEHY</sequence>
<feature type="domain" description="HAT C-terminal dimerisation" evidence="6">
    <location>
        <begin position="536"/>
        <end position="615"/>
    </location>
</feature>
<accession>A0A0C7N561</accession>
<comment type="subcellular location">
    <subcellularLocation>
        <location evidence="1">Nucleus</location>
    </subcellularLocation>
</comment>
<evidence type="ECO:0000256" key="3">
    <source>
        <dbReference type="ARBA" id="ARBA00022771"/>
    </source>
</evidence>
<dbReference type="STRING" id="1245769.A0A0C7N561"/>
<evidence type="ECO:0000259" key="6">
    <source>
        <dbReference type="Pfam" id="PF05699"/>
    </source>
</evidence>
<evidence type="ECO:0000313" key="8">
    <source>
        <dbReference type="Proteomes" id="UP000054304"/>
    </source>
</evidence>
<reference evidence="7 8" key="1">
    <citation type="submission" date="2014-12" db="EMBL/GenBank/DDBJ databases">
        <authorList>
            <person name="Neuveglise Cecile"/>
        </authorList>
    </citation>
    <scope>NUCLEOTIDE SEQUENCE [LARGE SCALE GENOMIC DNA]</scope>
    <source>
        <strain evidence="7 8">CBS 12615</strain>
    </source>
</reference>
<keyword evidence="3" id="KW-0863">Zinc-finger</keyword>
<dbReference type="InterPro" id="IPR012337">
    <property type="entry name" value="RNaseH-like_sf"/>
</dbReference>
<keyword evidence="4" id="KW-0862">Zinc</keyword>
<dbReference type="SUPFAM" id="SSF53098">
    <property type="entry name" value="Ribonuclease H-like"/>
    <property type="match status" value="1"/>
</dbReference>
<dbReference type="RefSeq" id="XP_022627990.1">
    <property type="nucleotide sequence ID" value="XM_022773525.1"/>
</dbReference>
<keyword evidence="2" id="KW-0479">Metal-binding</keyword>
<dbReference type="GeneID" id="34685198"/>
<evidence type="ECO:0000313" key="7">
    <source>
        <dbReference type="EMBL" id="CEP61758.1"/>
    </source>
</evidence>
<dbReference type="AlphaFoldDB" id="A0A0C7N561"/>
<keyword evidence="5" id="KW-0539">Nucleus</keyword>
<dbReference type="Proteomes" id="UP000054304">
    <property type="component" value="Unassembled WGS sequence"/>
</dbReference>
<evidence type="ECO:0000256" key="1">
    <source>
        <dbReference type="ARBA" id="ARBA00004123"/>
    </source>
</evidence>
<dbReference type="Pfam" id="PF05699">
    <property type="entry name" value="Dimer_Tnp_hAT"/>
    <property type="match status" value="1"/>
</dbReference>
<dbReference type="PANTHER" id="PTHR46481:SF10">
    <property type="entry name" value="ZINC FINGER BED DOMAIN-CONTAINING PROTEIN 39"/>
    <property type="match status" value="1"/>
</dbReference>
<dbReference type="GO" id="GO:0008270">
    <property type="term" value="F:zinc ion binding"/>
    <property type="evidence" value="ECO:0007669"/>
    <property type="project" value="UniProtKB-KW"/>
</dbReference>
<protein>
    <submittedName>
        <fullName evidence="7">LALA0S03e10308g1_1</fullName>
    </submittedName>
</protein>
<dbReference type="OrthoDB" id="4837779at2759"/>
<proteinExistence type="predicted"/>
<keyword evidence="8" id="KW-1185">Reference proteome</keyword>
<name>A0A0C7N561_9SACH</name>
<dbReference type="InterPro" id="IPR052035">
    <property type="entry name" value="ZnF_BED_domain_contain"/>
</dbReference>
<dbReference type="PANTHER" id="PTHR46481">
    <property type="entry name" value="ZINC FINGER BED DOMAIN-CONTAINING PROTEIN 4"/>
    <property type="match status" value="1"/>
</dbReference>